<comment type="pathway">
    <text evidence="1">Cofactor biosynthesis; ubiquinone biosynthesis.</text>
</comment>
<feature type="binding site" evidence="1">
    <location>
        <position position="40"/>
    </location>
    <ligand>
        <name>[4Fe-4S] cluster</name>
        <dbReference type="ChEBI" id="CHEBI:49883"/>
    </ligand>
</feature>
<keyword evidence="1" id="KW-0004">4Fe-4S</keyword>
<evidence type="ECO:0000256" key="1">
    <source>
        <dbReference type="HAMAP-Rule" id="MF_02233"/>
    </source>
</evidence>
<feature type="binding site" evidence="1">
    <location>
        <position position="190"/>
    </location>
    <ligand>
        <name>[4Fe-4S] cluster</name>
        <dbReference type="ChEBI" id="CHEBI:49883"/>
    </ligand>
</feature>
<comment type="function">
    <text evidence="1">Required for O(2)-independent ubiquinone (coenzyme Q) biosynthesis. Together with UbiU, is essential for the C6-hydroxylation reaction in the oxygen-independent ubiquinone biosynthesis pathway.</text>
</comment>
<comment type="cofactor">
    <cofactor evidence="1">
        <name>[4Fe-4S] cluster</name>
        <dbReference type="ChEBI" id="CHEBI:49883"/>
    </cofactor>
</comment>
<dbReference type="RefSeq" id="WP_055458677.1">
    <property type="nucleotide sequence ID" value="NZ_CYHC01000003.1"/>
</dbReference>
<comment type="subunit">
    <text evidence="1">Forms a heterodimer with UbiU.</text>
</comment>
<dbReference type="InterPro" id="IPR043693">
    <property type="entry name" value="UbiV"/>
</dbReference>
<feature type="binding site" evidence="1">
    <location>
        <position position="173"/>
    </location>
    <ligand>
        <name>[4Fe-4S] cluster</name>
        <dbReference type="ChEBI" id="CHEBI:49883"/>
    </ligand>
</feature>
<accession>A0ABM9U329</accession>
<dbReference type="InterPro" id="IPR001539">
    <property type="entry name" value="Peptidase_U32"/>
</dbReference>
<evidence type="ECO:0000313" key="3">
    <source>
        <dbReference type="Proteomes" id="UP000182178"/>
    </source>
</evidence>
<feature type="binding site" evidence="1">
    <location>
        <position position="186"/>
    </location>
    <ligand>
        <name>[4Fe-4S] cluster</name>
        <dbReference type="ChEBI" id="CHEBI:49883"/>
    </ligand>
</feature>
<dbReference type="EMBL" id="CYHC01000003">
    <property type="protein sequence ID" value="CUA87148.1"/>
    <property type="molecule type" value="Genomic_DNA"/>
</dbReference>
<proteinExistence type="inferred from homology"/>
<dbReference type="PANTHER" id="PTHR30217:SF11">
    <property type="entry name" value="UBIQUINONE BIOSYNTHESIS PROTEIN UBIV"/>
    <property type="match status" value="1"/>
</dbReference>
<keyword evidence="1" id="KW-0479">Metal-binding</keyword>
<reference evidence="2 3" key="1">
    <citation type="submission" date="2015-08" db="EMBL/GenBank/DDBJ databases">
        <authorList>
            <person name="Varghese N."/>
        </authorList>
    </citation>
    <scope>NUCLEOTIDE SEQUENCE [LARGE SCALE GENOMIC DNA]</scope>
    <source>
        <strain evidence="2 3">DSM 18167</strain>
    </source>
</reference>
<gene>
    <name evidence="1" type="primary">ubiV</name>
    <name evidence="2" type="ORF">Ga0061061_103190</name>
</gene>
<keyword evidence="1" id="KW-0411">Iron-sulfur</keyword>
<evidence type="ECO:0000313" key="2">
    <source>
        <dbReference type="EMBL" id="CUA87148.1"/>
    </source>
</evidence>
<comment type="similarity">
    <text evidence="1">Belongs to the peptidase U32 family. UbiV subfamily.</text>
</comment>
<dbReference type="Proteomes" id="UP000182178">
    <property type="component" value="Unassembled WGS sequence"/>
</dbReference>
<dbReference type="Pfam" id="PF01136">
    <property type="entry name" value="Peptidase_U32"/>
    <property type="match status" value="1"/>
</dbReference>
<dbReference type="PANTHER" id="PTHR30217">
    <property type="entry name" value="PEPTIDASE U32 FAMILY"/>
    <property type="match status" value="1"/>
</dbReference>
<organism evidence="2 3">
    <name type="scientific">Chelatococcus sambhunathii</name>
    <dbReference type="NCBI Taxonomy" id="363953"/>
    <lineage>
        <taxon>Bacteria</taxon>
        <taxon>Pseudomonadati</taxon>
        <taxon>Pseudomonadota</taxon>
        <taxon>Alphaproteobacteria</taxon>
        <taxon>Hyphomicrobiales</taxon>
        <taxon>Chelatococcaceae</taxon>
        <taxon>Chelatococcus</taxon>
    </lineage>
</organism>
<dbReference type="HAMAP" id="MF_02233">
    <property type="entry name" value="UbiV"/>
    <property type="match status" value="1"/>
</dbReference>
<dbReference type="InterPro" id="IPR051454">
    <property type="entry name" value="RNA/ubiquinone_mod_enzymes"/>
</dbReference>
<name>A0ABM9U329_9HYPH</name>
<comment type="caution">
    <text evidence="2">The sequence shown here is derived from an EMBL/GenBank/DDBJ whole genome shotgun (WGS) entry which is preliminary data.</text>
</comment>
<dbReference type="NCBIfam" id="NF011991">
    <property type="entry name" value="PRK15447.1"/>
    <property type="match status" value="1"/>
</dbReference>
<keyword evidence="1" id="KW-0408">Iron</keyword>
<keyword evidence="3" id="KW-1185">Reference proteome</keyword>
<protein>
    <recommendedName>
        <fullName evidence="1">Ubiquinone biosynthesis protein UbiV</fullName>
    </recommendedName>
</protein>
<keyword evidence="1" id="KW-0831">Ubiquinone biosynthesis</keyword>
<sequence length="296" mass="32345">MELTLGPVLFNWQADDWRDFYFRIADEAPVETVVVGEVVCSKRMPFFARHLPTVAERLTAAGKEVIFGSLALVALERERRQMEELAKSEDLTVEANDVSVLRHLAGRPHAIGPFVNIYNEATAAFFASRGARRMCLPPELPAASVAAIAAGVPEVMVEVFAFGRVPLAISARCYHARLHKLTKDNCRFVCEKDPDGLAVETLDNEPFLTVNGVQTLSQTVTNLVGDIDLLRSAGIGALRLSPQCCDMVAIARLFREVIDGRREAREAEAALAEVYPGAVFANGFVHAEPGVRRVGA</sequence>